<sequence length="348" mass="36793">MKTMFGRIREYTVLGLAAGALGLASAGAAAQTKVVVGYQQIVGPFVSAIADGSFDKAAKEAGYDIDWRQFSSAGDISSAFASGDVPVGVLGSTGITAAVTRGVDVELFWILDNIGKSEALVARNGSGITKPADLVGKKVGVPFVSTSHFHLLIAMKDIWKINAKDVQILNMQPPQIVAAWQRGDLDAAYVWPPALTEIQKTGTTIADSAEIGKKSVPTFDGIIANKDWAKKNPKFMEAFTRVLAKAYKDYNANSANITADSDTVKGIVKMIGGKPDDIVSALKLLLFPDATEQASNAWLGGGKDSGAAKAFAASAQFLKDQRQINKPLDDYTPFVNASYAEAAAKAQQ</sequence>
<dbReference type="PANTHER" id="PTHR30024:SF47">
    <property type="entry name" value="TAURINE-BINDING PERIPLASMIC PROTEIN"/>
    <property type="match status" value="1"/>
</dbReference>
<organism evidence="6 7">
    <name type="scientific">Allopusillimonas soli</name>
    <dbReference type="NCBI Taxonomy" id="659016"/>
    <lineage>
        <taxon>Bacteria</taxon>
        <taxon>Pseudomonadati</taxon>
        <taxon>Pseudomonadota</taxon>
        <taxon>Betaproteobacteria</taxon>
        <taxon>Burkholderiales</taxon>
        <taxon>Alcaligenaceae</taxon>
        <taxon>Allopusillimonas</taxon>
    </lineage>
</organism>
<dbReference type="GO" id="GO:0042597">
    <property type="term" value="C:periplasmic space"/>
    <property type="evidence" value="ECO:0007669"/>
    <property type="project" value="UniProtKB-SubCell"/>
</dbReference>
<dbReference type="InterPro" id="IPR001638">
    <property type="entry name" value="Solute-binding_3/MltF_N"/>
</dbReference>
<dbReference type="AlphaFoldDB" id="A0A853FFG4"/>
<dbReference type="NCBIfam" id="TIGR01729">
    <property type="entry name" value="taurine_ABC_bnd"/>
    <property type="match status" value="1"/>
</dbReference>
<evidence type="ECO:0000256" key="3">
    <source>
        <dbReference type="ARBA" id="ARBA00022729"/>
    </source>
</evidence>
<keyword evidence="7" id="KW-1185">Reference proteome</keyword>
<dbReference type="RefSeq" id="WP_129970209.1">
    <property type="nucleotide sequence ID" value="NZ_JACCEW010000005.1"/>
</dbReference>
<comment type="caution">
    <text evidence="6">The sequence shown here is derived from an EMBL/GenBank/DDBJ whole genome shotgun (WGS) entry which is preliminary data.</text>
</comment>
<dbReference type="EMBL" id="JACCEW010000005">
    <property type="protein sequence ID" value="NYT38418.1"/>
    <property type="molecule type" value="Genomic_DNA"/>
</dbReference>
<proteinExistence type="inferred from homology"/>
<dbReference type="SMART" id="SM00062">
    <property type="entry name" value="PBPb"/>
    <property type="match status" value="1"/>
</dbReference>
<dbReference type="PANTHER" id="PTHR30024">
    <property type="entry name" value="ALIPHATIC SULFONATES-BINDING PROTEIN-RELATED"/>
    <property type="match status" value="1"/>
</dbReference>
<feature type="signal peptide" evidence="4">
    <location>
        <begin position="1"/>
        <end position="30"/>
    </location>
</feature>
<comment type="similarity">
    <text evidence="2">Belongs to the bacterial solute-binding protein SsuA/TauA family.</text>
</comment>
<evidence type="ECO:0000256" key="4">
    <source>
        <dbReference type="SAM" id="SignalP"/>
    </source>
</evidence>
<evidence type="ECO:0000256" key="1">
    <source>
        <dbReference type="ARBA" id="ARBA00004418"/>
    </source>
</evidence>
<reference evidence="6 7" key="1">
    <citation type="submission" date="2020-07" db="EMBL/GenBank/DDBJ databases">
        <title>Taxonomic revisions and descriptions of new bacterial species based on genomic comparisons in the high-G+C-content subgroup of the family Alcaligenaceae.</title>
        <authorList>
            <person name="Szabo A."/>
            <person name="Felfoldi T."/>
        </authorList>
    </citation>
    <scope>NUCLEOTIDE SEQUENCE [LARGE SCALE GENOMIC DNA]</scope>
    <source>
        <strain evidence="6 7">DSM 25264</strain>
    </source>
</reference>
<evidence type="ECO:0000256" key="2">
    <source>
        <dbReference type="ARBA" id="ARBA00010742"/>
    </source>
</evidence>
<dbReference type="Pfam" id="PF09084">
    <property type="entry name" value="NMT1"/>
    <property type="match status" value="1"/>
</dbReference>
<dbReference type="Proteomes" id="UP000580517">
    <property type="component" value="Unassembled WGS sequence"/>
</dbReference>
<dbReference type="InterPro" id="IPR015168">
    <property type="entry name" value="SsuA/THI5"/>
</dbReference>
<feature type="chain" id="PRO_5032291008" evidence="4">
    <location>
        <begin position="31"/>
        <end position="348"/>
    </location>
</feature>
<protein>
    <submittedName>
        <fullName evidence="6">Taurine ABC transporter substrate-binding protein</fullName>
    </submittedName>
</protein>
<name>A0A853FFG4_9BURK</name>
<dbReference type="GO" id="GO:0042918">
    <property type="term" value="P:alkanesulfonate transmembrane transport"/>
    <property type="evidence" value="ECO:0007669"/>
    <property type="project" value="TreeGrafter"/>
</dbReference>
<dbReference type="SUPFAM" id="SSF53850">
    <property type="entry name" value="Periplasmic binding protein-like II"/>
    <property type="match status" value="1"/>
</dbReference>
<evidence type="ECO:0000259" key="5">
    <source>
        <dbReference type="SMART" id="SM00062"/>
    </source>
</evidence>
<dbReference type="InterPro" id="IPR010068">
    <property type="entry name" value="Peri-bd_TauA"/>
</dbReference>
<comment type="subcellular location">
    <subcellularLocation>
        <location evidence="1">Periplasm</location>
    </subcellularLocation>
</comment>
<dbReference type="Gene3D" id="3.40.190.10">
    <property type="entry name" value="Periplasmic binding protein-like II"/>
    <property type="match status" value="2"/>
</dbReference>
<gene>
    <name evidence="6" type="primary">tauA</name>
    <name evidence="6" type="ORF">H0A68_16160</name>
</gene>
<keyword evidence="3 4" id="KW-0732">Signal</keyword>
<feature type="domain" description="Solute-binding protein family 3/N-terminal" evidence="5">
    <location>
        <begin position="33"/>
        <end position="260"/>
    </location>
</feature>
<dbReference type="OrthoDB" id="286202at2"/>
<accession>A0A853FFG4</accession>
<evidence type="ECO:0000313" key="7">
    <source>
        <dbReference type="Proteomes" id="UP000580517"/>
    </source>
</evidence>
<evidence type="ECO:0000313" key="6">
    <source>
        <dbReference type="EMBL" id="NYT38418.1"/>
    </source>
</evidence>